<feature type="domain" description="Phosphotyrosine protein phosphatase I" evidence="2">
    <location>
        <begin position="48"/>
        <end position="204"/>
    </location>
</feature>
<keyword evidence="4" id="KW-1185">Reference proteome</keyword>
<name>A0ABW3NMR5_9FLAO</name>
<dbReference type="SUPFAM" id="SSF52788">
    <property type="entry name" value="Phosphotyrosine protein phosphatases I"/>
    <property type="match status" value="1"/>
</dbReference>
<dbReference type="Proteomes" id="UP001597131">
    <property type="component" value="Unassembled WGS sequence"/>
</dbReference>
<evidence type="ECO:0000259" key="2">
    <source>
        <dbReference type="SMART" id="SM00226"/>
    </source>
</evidence>
<dbReference type="PANTHER" id="PTHR43428:SF1">
    <property type="entry name" value="ARSENATE REDUCTASE"/>
    <property type="match status" value="1"/>
</dbReference>
<dbReference type="EMBL" id="JBHTLI010000001">
    <property type="protein sequence ID" value="MFD1094953.1"/>
    <property type="molecule type" value="Genomic_DNA"/>
</dbReference>
<accession>A0ABW3NMR5</accession>
<evidence type="ECO:0000256" key="1">
    <source>
        <dbReference type="ARBA" id="ARBA00022849"/>
    </source>
</evidence>
<keyword evidence="1" id="KW-0059">Arsenical resistance</keyword>
<dbReference type="SMART" id="SM00226">
    <property type="entry name" value="LMWPc"/>
    <property type="match status" value="1"/>
</dbReference>
<proteinExistence type="predicted"/>
<dbReference type="Gene3D" id="3.40.50.2300">
    <property type="match status" value="1"/>
</dbReference>
<evidence type="ECO:0000313" key="4">
    <source>
        <dbReference type="Proteomes" id="UP001597131"/>
    </source>
</evidence>
<sequence length="213" mass="24065">MNVHISVLPEIGKQIFTLNTGNLSEERKKLLQQLIDYVLEQLNNNRQVRLNFICTHNSRRSQFAQAWAKALAAYFGIEIGAFSGGVEVTAFNPNAVEALKDSGFLILKQGKENPVYELKFSEELPPLKMFSKEFDDPANPDKGFAAVMTCSDADENCPLVPGAEKRIPLLYKDPKAFDGTARQQEKYKERSVQIAAEMKYVFEKVQQQLSKRS</sequence>
<protein>
    <submittedName>
        <fullName evidence="3">Protein-tyrosine-phosphatase</fullName>
    </submittedName>
</protein>
<dbReference type="InterPro" id="IPR036196">
    <property type="entry name" value="Ptyr_pPase_sf"/>
</dbReference>
<dbReference type="InterPro" id="IPR023485">
    <property type="entry name" value="Ptyr_pPase"/>
</dbReference>
<reference evidence="4" key="1">
    <citation type="journal article" date="2019" name="Int. J. Syst. Evol. Microbiol.">
        <title>The Global Catalogue of Microorganisms (GCM) 10K type strain sequencing project: providing services to taxonomists for standard genome sequencing and annotation.</title>
        <authorList>
            <consortium name="The Broad Institute Genomics Platform"/>
            <consortium name="The Broad Institute Genome Sequencing Center for Infectious Disease"/>
            <person name="Wu L."/>
            <person name="Ma J."/>
        </authorList>
    </citation>
    <scope>NUCLEOTIDE SEQUENCE [LARGE SCALE GENOMIC DNA]</scope>
    <source>
        <strain evidence="4">CCUG 64793</strain>
    </source>
</reference>
<dbReference type="RefSeq" id="WP_380743265.1">
    <property type="nucleotide sequence ID" value="NZ_JBHTLI010000001.1"/>
</dbReference>
<evidence type="ECO:0000313" key="3">
    <source>
        <dbReference type="EMBL" id="MFD1094953.1"/>
    </source>
</evidence>
<dbReference type="PANTHER" id="PTHR43428">
    <property type="entry name" value="ARSENATE REDUCTASE"/>
    <property type="match status" value="1"/>
</dbReference>
<comment type="caution">
    <text evidence="3">The sequence shown here is derived from an EMBL/GenBank/DDBJ whole genome shotgun (WGS) entry which is preliminary data.</text>
</comment>
<organism evidence="3 4">
    <name type="scientific">Salegentibacter chungangensis</name>
    <dbReference type="NCBI Taxonomy" id="1335724"/>
    <lineage>
        <taxon>Bacteria</taxon>
        <taxon>Pseudomonadati</taxon>
        <taxon>Bacteroidota</taxon>
        <taxon>Flavobacteriia</taxon>
        <taxon>Flavobacteriales</taxon>
        <taxon>Flavobacteriaceae</taxon>
        <taxon>Salegentibacter</taxon>
    </lineage>
</organism>
<gene>
    <name evidence="3" type="ORF">ACFQ3Q_04260</name>
</gene>